<keyword evidence="4" id="KW-0808">Transferase</keyword>
<organism evidence="7 8">
    <name type="scientific">Stigmatella aurantiaca</name>
    <dbReference type="NCBI Taxonomy" id="41"/>
    <lineage>
        <taxon>Bacteria</taxon>
        <taxon>Pseudomonadati</taxon>
        <taxon>Myxococcota</taxon>
        <taxon>Myxococcia</taxon>
        <taxon>Myxococcales</taxon>
        <taxon>Cystobacterineae</taxon>
        <taxon>Archangiaceae</taxon>
        <taxon>Stigmatella</taxon>
    </lineage>
</organism>
<accession>A0A1H7MQT8</accession>
<dbReference type="Pfam" id="PF02801">
    <property type="entry name" value="Ketoacyl-synt_C"/>
    <property type="match status" value="2"/>
</dbReference>
<feature type="region of interest" description="C-terminal hotdog fold" evidence="3">
    <location>
        <begin position="1118"/>
        <end position="1266"/>
    </location>
</feature>
<dbReference type="InterPro" id="IPR050091">
    <property type="entry name" value="PKS_NRPS_Biosynth_Enz"/>
</dbReference>
<dbReference type="InterPro" id="IPR042104">
    <property type="entry name" value="PKS_dehydratase_sf"/>
</dbReference>
<dbReference type="InterPro" id="IPR049900">
    <property type="entry name" value="PKS_mFAS_DH"/>
</dbReference>
<dbReference type="GO" id="GO:0006633">
    <property type="term" value="P:fatty acid biosynthetic process"/>
    <property type="evidence" value="ECO:0007669"/>
    <property type="project" value="TreeGrafter"/>
</dbReference>
<dbReference type="InterPro" id="IPR016039">
    <property type="entry name" value="Thiolase-like"/>
</dbReference>
<dbReference type="EMBL" id="FOAP01000004">
    <property type="protein sequence ID" value="SEL13696.1"/>
    <property type="molecule type" value="Genomic_DNA"/>
</dbReference>
<feature type="domain" description="PKS/mFAS DH" evidence="6">
    <location>
        <begin position="969"/>
        <end position="1266"/>
    </location>
</feature>
<name>A0A1H7MQT8_STIAU</name>
<feature type="domain" description="Ketosynthase family 3 (KS3)" evidence="5">
    <location>
        <begin position="12"/>
        <end position="474"/>
    </location>
</feature>
<proteinExistence type="inferred from homology"/>
<dbReference type="GO" id="GO:0004312">
    <property type="term" value="F:fatty acid synthase activity"/>
    <property type="evidence" value="ECO:0007669"/>
    <property type="project" value="TreeGrafter"/>
</dbReference>
<feature type="active site" description="Proton acceptor; for dehydratase activity" evidence="3">
    <location>
        <position position="1000"/>
    </location>
</feature>
<evidence type="ECO:0000313" key="8">
    <source>
        <dbReference type="Proteomes" id="UP000182719"/>
    </source>
</evidence>
<dbReference type="SUPFAM" id="SSF53901">
    <property type="entry name" value="Thiolase-like"/>
    <property type="match status" value="3"/>
</dbReference>
<dbReference type="RefSeq" id="WP_075006148.1">
    <property type="nucleotide sequence ID" value="NZ_FOAP01000004.1"/>
</dbReference>
<dbReference type="PANTHER" id="PTHR43775">
    <property type="entry name" value="FATTY ACID SYNTHASE"/>
    <property type="match status" value="1"/>
</dbReference>
<keyword evidence="8" id="KW-1185">Reference proteome</keyword>
<feature type="domain" description="Ketosynthase family 3 (KS3)" evidence="5">
    <location>
        <begin position="493"/>
        <end position="951"/>
    </location>
</feature>
<dbReference type="Pfam" id="PF00109">
    <property type="entry name" value="ketoacyl-synt"/>
    <property type="match status" value="2"/>
</dbReference>
<keyword evidence="1" id="KW-0596">Phosphopantetheine</keyword>
<evidence type="ECO:0000256" key="3">
    <source>
        <dbReference type="PROSITE-ProRule" id="PRU01363"/>
    </source>
</evidence>
<dbReference type="GO" id="GO:0005886">
    <property type="term" value="C:plasma membrane"/>
    <property type="evidence" value="ECO:0007669"/>
    <property type="project" value="TreeGrafter"/>
</dbReference>
<dbReference type="PANTHER" id="PTHR43775:SF37">
    <property type="entry name" value="SI:DKEY-61P9.11"/>
    <property type="match status" value="1"/>
</dbReference>
<evidence type="ECO:0000256" key="4">
    <source>
        <dbReference type="RuleBase" id="RU003694"/>
    </source>
</evidence>
<dbReference type="Pfam" id="PF16197">
    <property type="entry name" value="KAsynt_C_assoc"/>
    <property type="match status" value="1"/>
</dbReference>
<protein>
    <submittedName>
        <fullName evidence="7">Ketoacyl-synthetase C-terminal extension</fullName>
    </submittedName>
</protein>
<dbReference type="Proteomes" id="UP000182719">
    <property type="component" value="Unassembled WGS sequence"/>
</dbReference>
<dbReference type="PROSITE" id="PS52019">
    <property type="entry name" value="PKS_MFAS_DH"/>
    <property type="match status" value="1"/>
</dbReference>
<evidence type="ECO:0000259" key="5">
    <source>
        <dbReference type="PROSITE" id="PS52004"/>
    </source>
</evidence>
<comment type="similarity">
    <text evidence="4">Belongs to the thiolase-like superfamily. Beta-ketoacyl-ACP synthases family.</text>
</comment>
<evidence type="ECO:0000259" key="6">
    <source>
        <dbReference type="PROSITE" id="PS52019"/>
    </source>
</evidence>
<evidence type="ECO:0000256" key="2">
    <source>
        <dbReference type="ARBA" id="ARBA00022553"/>
    </source>
</evidence>
<dbReference type="CDD" id="cd00833">
    <property type="entry name" value="PKS"/>
    <property type="match status" value="2"/>
</dbReference>
<evidence type="ECO:0000313" key="7">
    <source>
        <dbReference type="EMBL" id="SEL13696.1"/>
    </source>
</evidence>
<dbReference type="InterPro" id="IPR032821">
    <property type="entry name" value="PKS_assoc"/>
</dbReference>
<feature type="region of interest" description="N-terminal hotdog fold" evidence="3">
    <location>
        <begin position="969"/>
        <end position="1102"/>
    </location>
</feature>
<dbReference type="InterPro" id="IPR014030">
    <property type="entry name" value="Ketoacyl_synth_N"/>
</dbReference>
<feature type="active site" description="Proton donor; for dehydratase activity" evidence="3">
    <location>
        <position position="1182"/>
    </location>
</feature>
<dbReference type="Gene3D" id="3.40.47.10">
    <property type="match status" value="2"/>
</dbReference>
<dbReference type="PROSITE" id="PS52004">
    <property type="entry name" value="KS3_2"/>
    <property type="match status" value="2"/>
</dbReference>
<dbReference type="InterPro" id="IPR014031">
    <property type="entry name" value="Ketoacyl_synth_C"/>
</dbReference>
<sequence>MNPSAESPGRAAMPIAIIGASCLVGSVETPEQLWQHLSSGTPGFSEVPSHRFSWRTYHSNNPAELDKGAVWRGSFLKPLEVPWREYKMGPKMLDELPRSEFYTVEAIRRALENARLHERPFARERTAVILGGAELGLDLRIAHPYLRYMPQLRDALQHALETSGLSEQDRQRLFAEADRALSGISHREVTRGTVAGMSLALGRACALFDLKGPHYMVNAASTSLLAALEHAARGLALGDYDLALVGAASAYLSPASFVSFDRMGMLTREELPRPFDARASGTLLGEGVGFFALRRLGDALEAGDDIHGVIRGISGANQGSPGALLTPPGRAQALAARRAYAQAGYGPESVQLLECHANGVDFLETAELAAMGEVFQGVAPGSVTAGSAKDMAGELHAAAAVPGLIRTLMALKHRELPAQRHVRQLRPELRAEGSPLRVLSKPAAWEAPAQGVPRRASLNALAMGGQAYHLTLEEYVPEFHARLAAKTRKQPERVPVAVVAFGSLTPGAQDSGTFFENILEKKDQIVRVPPERFALERYYDPQRGVGKIYCPLGGFIHGFRFDAEAARLPSSLVPQLDRTHQYALTAAAEAMRTAKISPPAAERTAVFMADMPWRERERELEVRVGYSEMDAGLHQVLVSCGLSEESASRIAGETERKFKEGIAPLSPFSMAGASGSTESSLIAHRYGFKGATGTFESTCASSMAAIGAGVASLQLGETDAVLAGGSFADMTAELYTVNCTFQGLSDKGSRPFDAGASGFIPGEGAGVVVLKRLQDAERDGDRIFAILRGLGASSDGKGKSLLAPSSAGQELAVRQALANAGVQPDSIQYIACHGTATPVGDVTEVTTYSQVLAGRPPGSVAISSVKSMIGHLHSAAGVVNLIKVLKSLEHKVLPPQIHCERPTPDLPWAQLPVAVNTEKRPWPSPENGGPRRAGISAFGMGGTNYHLIVEEYQGRQSPQEAAPHGREEYPLIEEVLERTADSLQAARNLRLDSDPYLREHQVEGVSVLPGSFAMEMMAEASLRLKPGMQVVGMRQIQFHHPAKVWPGRSTRLVVTVQEGKEHAPGPLPLTVQMDMELRPRADLAPIRRKLASATVLLASHPPAPVKVTPATAALFTAAGRSDARKVYNPTHDVFLGPLMQGFRHLRFLEGNQMAAWITQERAGEFFSFTQKPELRVAPLALDSIHHAGGILTYFHHERIALPAGAEALRLHAPLPYGQEICVLCTYLGSTEETARVRVVAFDPKTLQVYAEIDELRFSLHRRIGPALKQLLTAPHG</sequence>
<dbReference type="SMART" id="SM00825">
    <property type="entry name" value="PKS_KS"/>
    <property type="match status" value="2"/>
</dbReference>
<keyword evidence="2" id="KW-0597">Phosphoprotein</keyword>
<dbReference type="GO" id="GO:0005737">
    <property type="term" value="C:cytoplasm"/>
    <property type="evidence" value="ECO:0007669"/>
    <property type="project" value="TreeGrafter"/>
</dbReference>
<dbReference type="InterPro" id="IPR020841">
    <property type="entry name" value="PKS_Beta-ketoAc_synthase_dom"/>
</dbReference>
<gene>
    <name evidence="7" type="ORF">SAMN05444354_10480</name>
</gene>
<evidence type="ECO:0000256" key="1">
    <source>
        <dbReference type="ARBA" id="ARBA00022450"/>
    </source>
</evidence>
<reference evidence="8" key="1">
    <citation type="submission" date="2016-10" db="EMBL/GenBank/DDBJ databases">
        <authorList>
            <person name="Varghese N."/>
            <person name="Submissions S."/>
        </authorList>
    </citation>
    <scope>NUCLEOTIDE SEQUENCE [LARGE SCALE GENOMIC DNA]</scope>
    <source>
        <strain evidence="8">DSM 17044</strain>
    </source>
</reference>
<dbReference type="AlphaFoldDB" id="A0A1H7MQT8"/>
<dbReference type="GO" id="GO:0071770">
    <property type="term" value="P:DIM/DIP cell wall layer assembly"/>
    <property type="evidence" value="ECO:0007669"/>
    <property type="project" value="TreeGrafter"/>
</dbReference>
<dbReference type="OrthoDB" id="9808669at2"/>
<dbReference type="Gene3D" id="3.10.129.110">
    <property type="entry name" value="Polyketide synthase dehydratase"/>
    <property type="match status" value="1"/>
</dbReference>